<sequence length="92" mass="10896">MCTATNLNVEQFIKEVYMLQRTLRIWGNKFSIMLNVLNWEVRPPPAFEMMPDHSLHRHPKSQPHKTRIRGDMNVKETGEPKHCGVCRTFIYN</sequence>
<feature type="region of interest" description="Disordered" evidence="1">
    <location>
        <begin position="51"/>
        <end position="76"/>
    </location>
</feature>
<evidence type="ECO:0000256" key="1">
    <source>
        <dbReference type="SAM" id="MobiDB-lite"/>
    </source>
</evidence>
<accession>A0A9D3ZY37</accession>
<evidence type="ECO:0000313" key="2">
    <source>
        <dbReference type="EMBL" id="KAH1074027.1"/>
    </source>
</evidence>
<feature type="compositionally biased region" description="Basic residues" evidence="1">
    <location>
        <begin position="55"/>
        <end position="67"/>
    </location>
</feature>
<gene>
    <name evidence="2" type="ORF">J1N35_026355</name>
</gene>
<reference evidence="2 3" key="1">
    <citation type="journal article" date="2021" name="Plant Biotechnol. J.">
        <title>Multi-omics assisted identification of the key and species-specific regulatory components of drought-tolerant mechanisms in Gossypium stocksii.</title>
        <authorList>
            <person name="Yu D."/>
            <person name="Ke L."/>
            <person name="Zhang D."/>
            <person name="Wu Y."/>
            <person name="Sun Y."/>
            <person name="Mei J."/>
            <person name="Sun J."/>
            <person name="Sun Y."/>
        </authorList>
    </citation>
    <scope>NUCLEOTIDE SEQUENCE [LARGE SCALE GENOMIC DNA]</scope>
    <source>
        <strain evidence="3">cv. E1</strain>
        <tissue evidence="2">Leaf</tissue>
    </source>
</reference>
<protein>
    <submittedName>
        <fullName evidence="2">Uncharacterized protein</fullName>
    </submittedName>
</protein>
<proteinExistence type="predicted"/>
<dbReference type="Proteomes" id="UP000828251">
    <property type="component" value="Unassembled WGS sequence"/>
</dbReference>
<dbReference type="AlphaFoldDB" id="A0A9D3ZY37"/>
<dbReference type="EMBL" id="JAIQCV010000008">
    <property type="protein sequence ID" value="KAH1074027.1"/>
    <property type="molecule type" value="Genomic_DNA"/>
</dbReference>
<dbReference type="OrthoDB" id="10413132at2759"/>
<comment type="caution">
    <text evidence="2">The sequence shown here is derived from an EMBL/GenBank/DDBJ whole genome shotgun (WGS) entry which is preliminary data.</text>
</comment>
<evidence type="ECO:0000313" key="3">
    <source>
        <dbReference type="Proteomes" id="UP000828251"/>
    </source>
</evidence>
<name>A0A9D3ZY37_9ROSI</name>
<keyword evidence="3" id="KW-1185">Reference proteome</keyword>
<organism evidence="2 3">
    <name type="scientific">Gossypium stocksii</name>
    <dbReference type="NCBI Taxonomy" id="47602"/>
    <lineage>
        <taxon>Eukaryota</taxon>
        <taxon>Viridiplantae</taxon>
        <taxon>Streptophyta</taxon>
        <taxon>Embryophyta</taxon>
        <taxon>Tracheophyta</taxon>
        <taxon>Spermatophyta</taxon>
        <taxon>Magnoliopsida</taxon>
        <taxon>eudicotyledons</taxon>
        <taxon>Gunneridae</taxon>
        <taxon>Pentapetalae</taxon>
        <taxon>rosids</taxon>
        <taxon>malvids</taxon>
        <taxon>Malvales</taxon>
        <taxon>Malvaceae</taxon>
        <taxon>Malvoideae</taxon>
        <taxon>Gossypium</taxon>
    </lineage>
</organism>